<evidence type="ECO:0000313" key="2">
    <source>
        <dbReference type="Proteomes" id="UP000029558"/>
    </source>
</evidence>
<dbReference type="Gene3D" id="3.30.70.1440">
    <property type="entry name" value="Multidrug efflux transporter AcrB pore domain"/>
    <property type="match status" value="1"/>
</dbReference>
<dbReference type="AlphaFoldDB" id="A0A1L6TC67"/>
<dbReference type="PRINTS" id="PR00702">
    <property type="entry name" value="ACRIFLAVINRP"/>
</dbReference>
<sequence length="1018" mass="110569">MQLPEICIRHPVFATVLSIMLMIVGVVSFNSLEMTYFPRFDSPTVQISASLDGASPESMAKDVASKIENAIQSSASGIVDIKSTSKIGSTTITVTFNNQVNYYAQVNNIRGAIAGIQGTQLPAGMDPPTVSTEFVLTPTLNLAFIDPSMSQDDLNQFVNDKMKHYFENLPGVGAVWIFGGSSRALRVWLDPVRMAALKITASDVVNALGEDNVDFPAGVIQGENRNFTLVTHVRFTSPEQFAALILRDSHGQTVRLGDVAKVALGENSLTPSPMKINGKNGIVMEIRPTTTANPIDVAKEARAQIAKLQSSLPKGMELKAAYDQSVFLLDAIHACFEAIIEAVALVIFVIVLFLGSLRAAIIPIVTIPVCIVSVFTVMLLFGFTINIMTLLAVVLAIGLVVDDAIVVVENVYRHIEKGLSPFEAALAGSREIVFAVIAMTLTLAAVYIPIGLSSGFTATVFREFAFTLAGAVVISGFVALTLSPMMSAKLLQPIERTSSMMRRIEGFLDALAMRYKALLVRVLKIRVWIIVGLIALSGAGCWVYLHTSQELVPKEDIGYFNTVITPPPGSNTAYVGRYMTQLSEQMTKVPGIAYDLAFSIAGGPVNFVTMKPWGSERHLTTQQIIEHLRPLTDEKVPGLLVSYDIPDPVSYGTSETGLDLKIIQQNDNLTELKSTSDKLLAVLKDYPGLSGLKTSLKYDEQQFSLTVNRDRAARLGVSMGDIANTLGTMMNSKQITYFDKGANSYPVRVQVQRKYLGNFDVMQDLYVKSATEHFVPLASLVKLTPIVGTSTLQRYDRMNAAAITATITPGYSAGDVKKYIDQVVQPLLQKDQNYTYAGVIKSLTDSQGSTLSMFFLALVFIYLILSAQFESFIDPLIILLTVPLCIVGAIITLKITGGTLNLYTNIGLLTLVGLVSKHGILIVQFANQLVKEGLDRYEAVAEAAKTRLRPILMTSFAMIFGTLPLAFATGPGSIGRSEIGWVLVGGLGFGTLFSLFVVPVAYTYLGALSQFKWSFRRS</sequence>
<dbReference type="Gene3D" id="3.30.2090.10">
    <property type="entry name" value="Multidrug efflux transporter AcrB TolC docking domain, DN and DC subdomains"/>
    <property type="match status" value="2"/>
</dbReference>
<dbReference type="PANTHER" id="PTHR32063:SF23">
    <property type="entry name" value="HAE1 FAMILY EFFLLUX PUMP PERMEASE COMPONENT"/>
    <property type="match status" value="1"/>
</dbReference>
<dbReference type="InterPro" id="IPR027463">
    <property type="entry name" value="AcrB_DN_DC_subdom"/>
</dbReference>
<dbReference type="SUPFAM" id="SSF82714">
    <property type="entry name" value="Multidrug efflux transporter AcrB TolC docking domain, DN and DC subdomains"/>
    <property type="match status" value="2"/>
</dbReference>
<dbReference type="Gene3D" id="3.30.70.1320">
    <property type="entry name" value="Multidrug efflux transporter AcrB pore domain like"/>
    <property type="match status" value="1"/>
</dbReference>
<dbReference type="InterPro" id="IPR001036">
    <property type="entry name" value="Acrflvin-R"/>
</dbReference>
<accession>A0A1L6TC67</accession>
<dbReference type="SUPFAM" id="SSF82866">
    <property type="entry name" value="Multidrug efflux transporter AcrB transmembrane domain"/>
    <property type="match status" value="2"/>
</dbReference>
<evidence type="ECO:0000313" key="1">
    <source>
        <dbReference type="EMBL" id="ALB22943.1"/>
    </source>
</evidence>
<dbReference type="Proteomes" id="UP000029558">
    <property type="component" value="Chromosome"/>
</dbReference>
<proteinExistence type="predicted"/>
<name>A0A1L6TC67_PISSA</name>
<dbReference type="Pfam" id="PF00873">
    <property type="entry name" value="ACR_tran"/>
    <property type="match status" value="1"/>
</dbReference>
<dbReference type="SUPFAM" id="SSF82693">
    <property type="entry name" value="Multidrug efflux transporter AcrB pore domain, PN1, PN2, PC1 and PC2 subdomains"/>
    <property type="match status" value="3"/>
</dbReference>
<dbReference type="OrthoDB" id="5613295at2"/>
<dbReference type="GO" id="GO:0042910">
    <property type="term" value="F:xenobiotic transmembrane transporter activity"/>
    <property type="evidence" value="ECO:0007669"/>
    <property type="project" value="TreeGrafter"/>
</dbReference>
<dbReference type="SMR" id="A0A1L6TC67"/>
<dbReference type="Gene3D" id="3.30.70.1430">
    <property type="entry name" value="Multidrug efflux transporter AcrB pore domain"/>
    <property type="match status" value="2"/>
</dbReference>
<protein>
    <submittedName>
        <fullName evidence="1">MMPL family protein</fullName>
    </submittedName>
</protein>
<dbReference type="RefSeq" id="WP_017376672.1">
    <property type="nucleotide sequence ID" value="NZ_CP012508.1"/>
</dbReference>
<reference evidence="1 2" key="1">
    <citation type="journal article" date="2014" name="Genome Announc.">
        <title>Comparative Genome Analysis of Two Isolates of the Fish Pathogen Piscirickettsia salmonis from Different Hosts Reveals Major Differences in Virulence-Associated Secretion Systems.</title>
        <authorList>
            <person name="Bohle H."/>
            <person name="Henriquez P."/>
            <person name="Grothusen H."/>
            <person name="Navas E."/>
            <person name="Sandoval A."/>
            <person name="Bustamante F."/>
            <person name="Bustos P."/>
            <person name="Mancilla M."/>
        </authorList>
    </citation>
    <scope>NUCLEOTIDE SEQUENCE [LARGE SCALE GENOMIC DNA]</scope>
    <source>
        <strain evidence="2">B1-32597</strain>
    </source>
</reference>
<gene>
    <name evidence="1" type="ORF">KU39_1763</name>
</gene>
<dbReference type="Gene3D" id="1.20.1640.10">
    <property type="entry name" value="Multidrug efflux transporter AcrB transmembrane domain"/>
    <property type="match status" value="2"/>
</dbReference>
<dbReference type="GO" id="GO:0005886">
    <property type="term" value="C:plasma membrane"/>
    <property type="evidence" value="ECO:0007669"/>
    <property type="project" value="TreeGrafter"/>
</dbReference>
<organism evidence="1 2">
    <name type="scientific">Piscirickettsia salmonis</name>
    <dbReference type="NCBI Taxonomy" id="1238"/>
    <lineage>
        <taxon>Bacteria</taxon>
        <taxon>Pseudomonadati</taxon>
        <taxon>Pseudomonadota</taxon>
        <taxon>Gammaproteobacteria</taxon>
        <taxon>Thiotrichales</taxon>
        <taxon>Piscirickettsiaceae</taxon>
        <taxon>Piscirickettsia</taxon>
    </lineage>
</organism>
<dbReference type="EMBL" id="CP012508">
    <property type="protein sequence ID" value="ALB22943.1"/>
    <property type="molecule type" value="Genomic_DNA"/>
</dbReference>
<dbReference type="PANTHER" id="PTHR32063">
    <property type="match status" value="1"/>
</dbReference>